<reference evidence="2 3" key="1">
    <citation type="submission" date="2022-07" db="EMBL/GenBank/DDBJ databases">
        <title>Methylomonas rivi sp. nov., Methylomonas rosea sp. nov., Methylomonas aureus sp. nov. and Methylomonas subterranea sp. nov., four novel methanotrophs isolated from a freshwater creek and the deep terrestrial subsurface.</title>
        <authorList>
            <person name="Abin C."/>
            <person name="Sankaranarayanan K."/>
            <person name="Garner C."/>
            <person name="Sindelar R."/>
            <person name="Kotary K."/>
            <person name="Garner R."/>
            <person name="Barclay S."/>
            <person name="Lawson P."/>
            <person name="Krumholz L."/>
        </authorList>
    </citation>
    <scope>NUCLEOTIDE SEQUENCE [LARGE SCALE GENOMIC DNA]</scope>
    <source>
        <strain evidence="2 3">WSC-6</strain>
    </source>
</reference>
<dbReference type="EMBL" id="JANIBK010000009">
    <property type="protein sequence ID" value="MCQ8127449.1"/>
    <property type="molecule type" value="Genomic_DNA"/>
</dbReference>
<dbReference type="Gene3D" id="2.60.40.680">
    <property type="match status" value="1"/>
</dbReference>
<keyword evidence="1" id="KW-0812">Transmembrane</keyword>
<dbReference type="SUPFAM" id="SSF49384">
    <property type="entry name" value="Carbohydrate-binding domain"/>
    <property type="match status" value="1"/>
</dbReference>
<evidence type="ECO:0000256" key="1">
    <source>
        <dbReference type="SAM" id="Phobius"/>
    </source>
</evidence>
<name>A0ABT1U0W3_9GAMM</name>
<proteinExistence type="predicted"/>
<dbReference type="InterPro" id="IPR008965">
    <property type="entry name" value="CBM2/CBM3_carb-bd_dom_sf"/>
</dbReference>
<dbReference type="Proteomes" id="UP001524586">
    <property type="component" value="Unassembled WGS sequence"/>
</dbReference>
<keyword evidence="1" id="KW-1133">Transmembrane helix</keyword>
<gene>
    <name evidence="2" type="ORF">NP596_03175</name>
</gene>
<accession>A0ABT1U0W3</accession>
<organism evidence="2 3">
    <name type="scientific">Methylomonas rivi</name>
    <dbReference type="NCBI Taxonomy" id="2952226"/>
    <lineage>
        <taxon>Bacteria</taxon>
        <taxon>Pseudomonadati</taxon>
        <taxon>Pseudomonadota</taxon>
        <taxon>Gammaproteobacteria</taxon>
        <taxon>Methylococcales</taxon>
        <taxon>Methylococcaceae</taxon>
        <taxon>Methylomonas</taxon>
    </lineage>
</organism>
<keyword evidence="3" id="KW-1185">Reference proteome</keyword>
<feature type="transmembrane region" description="Helical" evidence="1">
    <location>
        <begin position="183"/>
        <end position="203"/>
    </location>
</feature>
<comment type="caution">
    <text evidence="2">The sequence shown here is derived from an EMBL/GenBank/DDBJ whole genome shotgun (WGS) entry which is preliminary data.</text>
</comment>
<evidence type="ECO:0000313" key="2">
    <source>
        <dbReference type="EMBL" id="MCQ8127449.1"/>
    </source>
</evidence>
<evidence type="ECO:0000313" key="3">
    <source>
        <dbReference type="Proteomes" id="UP001524586"/>
    </source>
</evidence>
<sequence>MNTSTSNKFGEYMNEIFKKPVSIVSGLVILVMFAGPVSATVLAPNTVMFSQGNVINASEGDTLTLDLRGYNFTQGPDGAAFSLNWNPLVLSYVGSTVANPPWDSAFVSDENSGSIDYVFLSKLTAGDAGNSFAIASFTFGILGAVGSETTISIGNPAFDDTGFTLPGGALVDVNYVNSQVHVVPLPAAVWMFGAGLAGVLGPMTRRKKA</sequence>
<protein>
    <submittedName>
        <fullName evidence="2">VPLPA-CTERM sorting domain-containing protein</fullName>
    </submittedName>
</protein>
<keyword evidence="1" id="KW-0472">Membrane</keyword>
<dbReference type="RefSeq" id="WP_256613775.1">
    <property type="nucleotide sequence ID" value="NZ_JANIBK010000009.1"/>
</dbReference>